<comment type="caution">
    <text evidence="5">The sequence shown here is derived from an EMBL/GenBank/DDBJ whole genome shotgun (WGS) entry which is preliminary data.</text>
</comment>
<evidence type="ECO:0000313" key="6">
    <source>
        <dbReference type="Proteomes" id="UP000710432"/>
    </source>
</evidence>
<keyword evidence="2" id="KW-0472">Membrane</keyword>
<dbReference type="Proteomes" id="UP000710432">
    <property type="component" value="Unassembled WGS sequence"/>
</dbReference>
<gene>
    <name evidence="5" type="ORF">LTLLF_160380</name>
</gene>
<dbReference type="EMBL" id="JAATJU010022983">
    <property type="protein sequence ID" value="KAH0509097.1"/>
    <property type="molecule type" value="Genomic_DNA"/>
</dbReference>
<keyword evidence="2" id="KW-0812">Transmembrane</keyword>
<evidence type="ECO:0000256" key="3">
    <source>
        <dbReference type="SAM" id="SignalP"/>
    </source>
</evidence>
<accession>A0A8J6GDQ6</accession>
<evidence type="ECO:0000259" key="4">
    <source>
        <dbReference type="Pfam" id="PF01108"/>
    </source>
</evidence>
<protein>
    <submittedName>
        <fullName evidence="5">Interferon gamma receptor 2</fullName>
    </submittedName>
</protein>
<feature type="transmembrane region" description="Helical" evidence="2">
    <location>
        <begin position="390"/>
        <end position="411"/>
    </location>
</feature>
<feature type="domain" description="Fibronectin type-III" evidence="4">
    <location>
        <begin position="194"/>
        <end position="285"/>
    </location>
</feature>
<keyword evidence="2" id="KW-1133">Transmembrane helix</keyword>
<evidence type="ECO:0000256" key="2">
    <source>
        <dbReference type="SAM" id="Phobius"/>
    </source>
</evidence>
<keyword evidence="3" id="KW-0732">Signal</keyword>
<dbReference type="PANTHER" id="PTHR20859">
    <property type="entry name" value="INTERFERON/INTERLEUKIN RECEPTOR"/>
    <property type="match status" value="1"/>
</dbReference>
<dbReference type="PANTHER" id="PTHR20859:SF46">
    <property type="entry name" value="INTERFERON GAMMA RECEPTOR 2"/>
    <property type="match status" value="1"/>
</dbReference>
<proteinExistence type="predicted"/>
<dbReference type="InterPro" id="IPR050650">
    <property type="entry name" value="Type-II_Cytokine-TF_Rcpt"/>
</dbReference>
<feature type="chain" id="PRO_5035220850" evidence="3">
    <location>
        <begin position="20"/>
        <end position="477"/>
    </location>
</feature>
<dbReference type="InterPro" id="IPR036116">
    <property type="entry name" value="FN3_sf"/>
</dbReference>
<feature type="region of interest" description="Disordered" evidence="1">
    <location>
        <begin position="22"/>
        <end position="50"/>
    </location>
</feature>
<evidence type="ECO:0000313" key="5">
    <source>
        <dbReference type="EMBL" id="KAH0509097.1"/>
    </source>
</evidence>
<sequence>MRPPPLWLLWLLLCGLGATAPPLGKRGPGPRTPRTRRVSRPRVGDTGSLHREGAGWRFLQRVPIYGRPRSGGEPTPRSLREGAAYDSGISGYVQYDFGVSGYVWYDFGVSGYVWYDFDVSGYIRYDFGISGYVQYDFGISGYVRYDSGISGYIRYDSGISGYVRYDSGISGYVRYDFGISGYVRVITIRPRGVPGEQHLNLNLYNDEQILSWAPSPPTNDTRPVVYQVEYKFITGSWNKVKDVNCTDITETKCDFTGGGGLKSFTGLRLVHLRVRAKQGSLTSEWVTSSQFEHYCNVTVGPPKNISVTPGKGSLIIHFSPPFDVTTEVSGPFEKNSIVLDDLKSFRVYCLQIETQLIVKNKSNCRPKSSFSNVSCQETTAKAYTRLQVTLISLGISLSLLVLTGACFFLFLKYQSRVKYWFQAPPNIPEQIKEYLKDPEQPILEVLDKDSSPKDDAWDSVSIISSLEKEQDRVLQTL</sequence>
<dbReference type="SUPFAM" id="SSF49265">
    <property type="entry name" value="Fibronectin type III"/>
    <property type="match status" value="2"/>
</dbReference>
<reference evidence="5" key="1">
    <citation type="submission" date="2020-03" db="EMBL/GenBank/DDBJ databases">
        <title>Studies in the Genomics of Life Span.</title>
        <authorList>
            <person name="Glass D."/>
        </authorList>
    </citation>
    <scope>NUCLEOTIDE SEQUENCE</scope>
    <source>
        <strain evidence="5">LTLLF</strain>
        <tissue evidence="5">Muscle</tissue>
    </source>
</reference>
<dbReference type="CDD" id="cd00063">
    <property type="entry name" value="FN3"/>
    <property type="match status" value="1"/>
</dbReference>
<evidence type="ECO:0000256" key="1">
    <source>
        <dbReference type="SAM" id="MobiDB-lite"/>
    </source>
</evidence>
<keyword evidence="5" id="KW-0675">Receptor</keyword>
<dbReference type="InterPro" id="IPR013783">
    <property type="entry name" value="Ig-like_fold"/>
</dbReference>
<dbReference type="Gene3D" id="2.60.40.10">
    <property type="entry name" value="Immunoglobulins"/>
    <property type="match status" value="2"/>
</dbReference>
<dbReference type="Pfam" id="PF01108">
    <property type="entry name" value="Tissue_fac"/>
    <property type="match status" value="1"/>
</dbReference>
<name>A0A8J6GDQ6_MICOH</name>
<dbReference type="AlphaFoldDB" id="A0A8J6GDQ6"/>
<dbReference type="InterPro" id="IPR003961">
    <property type="entry name" value="FN3_dom"/>
</dbReference>
<feature type="signal peptide" evidence="3">
    <location>
        <begin position="1"/>
        <end position="19"/>
    </location>
</feature>
<dbReference type="GO" id="GO:0004896">
    <property type="term" value="F:cytokine receptor activity"/>
    <property type="evidence" value="ECO:0007669"/>
    <property type="project" value="TreeGrafter"/>
</dbReference>
<organism evidence="5 6">
    <name type="scientific">Microtus ochrogaster</name>
    <name type="common">Prairie vole</name>
    <dbReference type="NCBI Taxonomy" id="79684"/>
    <lineage>
        <taxon>Eukaryota</taxon>
        <taxon>Metazoa</taxon>
        <taxon>Chordata</taxon>
        <taxon>Craniata</taxon>
        <taxon>Vertebrata</taxon>
        <taxon>Euteleostomi</taxon>
        <taxon>Mammalia</taxon>
        <taxon>Eutheria</taxon>
        <taxon>Euarchontoglires</taxon>
        <taxon>Glires</taxon>
        <taxon>Rodentia</taxon>
        <taxon>Myomorpha</taxon>
        <taxon>Muroidea</taxon>
        <taxon>Cricetidae</taxon>
        <taxon>Arvicolinae</taxon>
        <taxon>Microtus</taxon>
    </lineage>
</organism>
<dbReference type="GO" id="GO:0005886">
    <property type="term" value="C:plasma membrane"/>
    <property type="evidence" value="ECO:0007669"/>
    <property type="project" value="TreeGrafter"/>
</dbReference>